<dbReference type="AlphaFoldDB" id="A0A517Z8P4"/>
<dbReference type="KEGG" id="mri:Mal4_31490"/>
<sequence>MLPCLESLLASTFHDFEIVLVDDASTDETPAVLARFRDEHPRVPITIVRNEENLGVCGARNAGIDAARGDLVFFTDSDCTVEPDWLERMVAAFDDDALSAVAGTVVDPPPRNWAEMAKFGGSRIGRHRWQGRRLIGGNMGFRRWIVTEHRFDPEIRYGCDEDDLARRLAAAGHRFGFAPEAVVHHHHPFTIGSYLRLAWKQGQGSAHFWRKHGVFLGRDLWFLLAAVLTLPAAWFGMPAALLPAGFLAIQCAALLYNSLAFKWQPLGTALLALPLQLVHSVVKLASVVWAWIVPTDRERRSRPVPSSETITTMPSLASQSRVRQPPEWLLRFTSRLPVIRTVYRQWIALKWQVGRRRFPGSASYWEARYAQGLDSGPGSYGRLAEFKAEFINEFVRAHDITSVVEWGCGDGSQASLIECPKYTGIDIAPTVIERCRKRFEDDSSREFHVRSQMSPGQLEPHELALSLDVIFHLIEDDVYEQYMTELFASASRYVVVYSTNDDSIPAPPQARHRQFTDWVEANAADWELIDVRGNRYPHDPAAYTSTSRCSFYAFRRREGAEPA</sequence>
<name>A0A517Z8P4_9PLAN</name>
<organism evidence="2 3">
    <name type="scientific">Maioricimonas rarisocia</name>
    <dbReference type="NCBI Taxonomy" id="2528026"/>
    <lineage>
        <taxon>Bacteria</taxon>
        <taxon>Pseudomonadati</taxon>
        <taxon>Planctomycetota</taxon>
        <taxon>Planctomycetia</taxon>
        <taxon>Planctomycetales</taxon>
        <taxon>Planctomycetaceae</taxon>
        <taxon>Maioricimonas</taxon>
    </lineage>
</organism>
<keyword evidence="2" id="KW-0808">Transferase</keyword>
<dbReference type="SUPFAM" id="SSF53448">
    <property type="entry name" value="Nucleotide-diphospho-sugar transferases"/>
    <property type="match status" value="1"/>
</dbReference>
<feature type="domain" description="Glycosyltransferase 2-like" evidence="1">
    <location>
        <begin position="3"/>
        <end position="110"/>
    </location>
</feature>
<keyword evidence="2" id="KW-0328">Glycosyltransferase</keyword>
<dbReference type="Gene3D" id="3.90.550.10">
    <property type="entry name" value="Spore Coat Polysaccharide Biosynthesis Protein SpsA, Chain A"/>
    <property type="match status" value="1"/>
</dbReference>
<reference evidence="2 3" key="1">
    <citation type="submission" date="2019-02" db="EMBL/GenBank/DDBJ databases">
        <title>Deep-cultivation of Planctomycetes and their phenomic and genomic characterization uncovers novel biology.</title>
        <authorList>
            <person name="Wiegand S."/>
            <person name="Jogler M."/>
            <person name="Boedeker C."/>
            <person name="Pinto D."/>
            <person name="Vollmers J."/>
            <person name="Rivas-Marin E."/>
            <person name="Kohn T."/>
            <person name="Peeters S.H."/>
            <person name="Heuer A."/>
            <person name="Rast P."/>
            <person name="Oberbeckmann S."/>
            <person name="Bunk B."/>
            <person name="Jeske O."/>
            <person name="Meyerdierks A."/>
            <person name="Storesund J.E."/>
            <person name="Kallscheuer N."/>
            <person name="Luecker S."/>
            <person name="Lage O.M."/>
            <person name="Pohl T."/>
            <person name="Merkel B.J."/>
            <person name="Hornburger P."/>
            <person name="Mueller R.-W."/>
            <person name="Bruemmer F."/>
            <person name="Labrenz M."/>
            <person name="Spormann A.M."/>
            <person name="Op den Camp H."/>
            <person name="Overmann J."/>
            <person name="Amann R."/>
            <person name="Jetten M.S.M."/>
            <person name="Mascher T."/>
            <person name="Medema M.H."/>
            <person name="Devos D.P."/>
            <person name="Kaster A.-K."/>
            <person name="Ovreas L."/>
            <person name="Rohde M."/>
            <person name="Galperin M.Y."/>
            <person name="Jogler C."/>
        </authorList>
    </citation>
    <scope>NUCLEOTIDE SEQUENCE [LARGE SCALE GENOMIC DNA]</scope>
    <source>
        <strain evidence="2 3">Mal4</strain>
    </source>
</reference>
<proteinExistence type="predicted"/>
<dbReference type="InterPro" id="IPR001173">
    <property type="entry name" value="Glyco_trans_2-like"/>
</dbReference>
<dbReference type="CDD" id="cd00761">
    <property type="entry name" value="Glyco_tranf_GTA_type"/>
    <property type="match status" value="1"/>
</dbReference>
<evidence type="ECO:0000259" key="1">
    <source>
        <dbReference type="Pfam" id="PF00535"/>
    </source>
</evidence>
<evidence type="ECO:0000313" key="3">
    <source>
        <dbReference type="Proteomes" id="UP000320496"/>
    </source>
</evidence>
<dbReference type="InterPro" id="IPR029044">
    <property type="entry name" value="Nucleotide-diphossugar_trans"/>
</dbReference>
<dbReference type="GO" id="GO:0016757">
    <property type="term" value="F:glycosyltransferase activity"/>
    <property type="evidence" value="ECO:0007669"/>
    <property type="project" value="UniProtKB-KW"/>
</dbReference>
<accession>A0A517Z8P4</accession>
<dbReference type="EMBL" id="CP036275">
    <property type="protein sequence ID" value="QDU38819.1"/>
    <property type="molecule type" value="Genomic_DNA"/>
</dbReference>
<dbReference type="Proteomes" id="UP000320496">
    <property type="component" value="Chromosome"/>
</dbReference>
<dbReference type="PANTHER" id="PTHR43685:SF3">
    <property type="entry name" value="SLR2126 PROTEIN"/>
    <property type="match status" value="1"/>
</dbReference>
<dbReference type="EC" id="2.4.-.-" evidence="2"/>
<gene>
    <name evidence="2" type="primary">epsH_2</name>
    <name evidence="2" type="ORF">Mal4_31490</name>
</gene>
<dbReference type="PANTHER" id="PTHR43685">
    <property type="entry name" value="GLYCOSYLTRANSFERASE"/>
    <property type="match status" value="1"/>
</dbReference>
<evidence type="ECO:0000313" key="2">
    <source>
        <dbReference type="EMBL" id="QDU38819.1"/>
    </source>
</evidence>
<protein>
    <submittedName>
        <fullName evidence="2">Glycosyltransferase EpsH</fullName>
        <ecNumber evidence="2">2.4.-.-</ecNumber>
    </submittedName>
</protein>
<dbReference type="SUPFAM" id="SSF53335">
    <property type="entry name" value="S-adenosyl-L-methionine-dependent methyltransferases"/>
    <property type="match status" value="1"/>
</dbReference>
<dbReference type="InterPro" id="IPR029063">
    <property type="entry name" value="SAM-dependent_MTases_sf"/>
</dbReference>
<dbReference type="Pfam" id="PF00535">
    <property type="entry name" value="Glycos_transf_2"/>
    <property type="match status" value="1"/>
</dbReference>
<keyword evidence="3" id="KW-1185">Reference proteome</keyword>
<dbReference type="Gene3D" id="3.40.50.150">
    <property type="entry name" value="Vaccinia Virus protein VP39"/>
    <property type="match status" value="1"/>
</dbReference>
<dbReference type="InterPro" id="IPR050834">
    <property type="entry name" value="Glycosyltransf_2"/>
</dbReference>